<dbReference type="InterPro" id="IPR000119">
    <property type="entry name" value="Hist_DNA-bd"/>
</dbReference>
<dbReference type="GO" id="GO:0003677">
    <property type="term" value="F:DNA binding"/>
    <property type="evidence" value="ECO:0007669"/>
    <property type="project" value="UniProtKB-KW"/>
</dbReference>
<evidence type="ECO:0000256" key="3">
    <source>
        <dbReference type="RuleBase" id="RU003939"/>
    </source>
</evidence>
<dbReference type="Pfam" id="PF00216">
    <property type="entry name" value="Bac_DNA_binding"/>
    <property type="match status" value="1"/>
</dbReference>
<comment type="similarity">
    <text evidence="3">Belongs to the bacterial histone-like protein family.</text>
</comment>
<evidence type="ECO:0000256" key="1">
    <source>
        <dbReference type="ARBA" id="ARBA00023067"/>
    </source>
</evidence>
<dbReference type="AlphaFoldDB" id="A0A1F5CAL4"/>
<proteinExistence type="inferred from homology"/>
<evidence type="ECO:0000313" key="4">
    <source>
        <dbReference type="EMBL" id="OGD39900.1"/>
    </source>
</evidence>
<comment type="caution">
    <text evidence="4">The sequence shown here is derived from an EMBL/GenBank/DDBJ whole genome shotgun (WGS) entry which is preliminary data.</text>
</comment>
<organism evidence="4 5">
    <name type="scientific">Candidatus Azambacteria bacterium RIFCSPLOWO2_02_FULL_44_14</name>
    <dbReference type="NCBI Taxonomy" id="1797306"/>
    <lineage>
        <taxon>Bacteria</taxon>
        <taxon>Candidatus Azamiibacteriota</taxon>
    </lineage>
</organism>
<dbReference type="PANTHER" id="PTHR33175:SF3">
    <property type="entry name" value="DNA-BINDING PROTEIN HU-BETA"/>
    <property type="match status" value="1"/>
</dbReference>
<dbReference type="Gene3D" id="4.10.520.10">
    <property type="entry name" value="IHF-like DNA-binding proteins"/>
    <property type="match status" value="1"/>
</dbReference>
<evidence type="ECO:0000256" key="2">
    <source>
        <dbReference type="ARBA" id="ARBA00023125"/>
    </source>
</evidence>
<dbReference type="EMBL" id="MEYV01000016">
    <property type="protein sequence ID" value="OGD39900.1"/>
    <property type="molecule type" value="Genomic_DNA"/>
</dbReference>
<keyword evidence="1" id="KW-0226">DNA condensation</keyword>
<sequence>MNKDRLIDAVAAKLGTTKAEAERALSAILDEITATLSRGEEVTLTGFGNFEVSVRKARPGVNPRTGEKIQIAATKVPRFRAGKGLKEAVR</sequence>
<dbReference type="Proteomes" id="UP000177197">
    <property type="component" value="Unassembled WGS sequence"/>
</dbReference>
<dbReference type="GO" id="GO:0005829">
    <property type="term" value="C:cytosol"/>
    <property type="evidence" value="ECO:0007669"/>
    <property type="project" value="TreeGrafter"/>
</dbReference>
<dbReference type="CDD" id="cd13831">
    <property type="entry name" value="HU"/>
    <property type="match status" value="1"/>
</dbReference>
<reference evidence="4 5" key="1">
    <citation type="journal article" date="2016" name="Nat. Commun.">
        <title>Thousands of microbial genomes shed light on interconnected biogeochemical processes in an aquifer system.</title>
        <authorList>
            <person name="Anantharaman K."/>
            <person name="Brown C.T."/>
            <person name="Hug L.A."/>
            <person name="Sharon I."/>
            <person name="Castelle C.J."/>
            <person name="Probst A.J."/>
            <person name="Thomas B.C."/>
            <person name="Singh A."/>
            <person name="Wilkins M.J."/>
            <person name="Karaoz U."/>
            <person name="Brodie E.L."/>
            <person name="Williams K.H."/>
            <person name="Hubbard S.S."/>
            <person name="Banfield J.F."/>
        </authorList>
    </citation>
    <scope>NUCLEOTIDE SEQUENCE [LARGE SCALE GENOMIC DNA]</scope>
</reference>
<dbReference type="PRINTS" id="PR01727">
    <property type="entry name" value="DNABINDINGHU"/>
</dbReference>
<accession>A0A1F5CAL4</accession>
<keyword evidence="2 4" id="KW-0238">DNA-binding</keyword>
<dbReference type="GO" id="GO:0030527">
    <property type="term" value="F:structural constituent of chromatin"/>
    <property type="evidence" value="ECO:0007669"/>
    <property type="project" value="InterPro"/>
</dbReference>
<dbReference type="GO" id="GO:0030261">
    <property type="term" value="P:chromosome condensation"/>
    <property type="evidence" value="ECO:0007669"/>
    <property type="project" value="UniProtKB-KW"/>
</dbReference>
<evidence type="ECO:0000313" key="5">
    <source>
        <dbReference type="Proteomes" id="UP000177197"/>
    </source>
</evidence>
<dbReference type="PANTHER" id="PTHR33175">
    <property type="entry name" value="DNA-BINDING PROTEIN HU"/>
    <property type="match status" value="1"/>
</dbReference>
<gene>
    <name evidence="4" type="ORF">A3I30_01490</name>
</gene>
<dbReference type="PROSITE" id="PS00045">
    <property type="entry name" value="HISTONE_LIKE"/>
    <property type="match status" value="1"/>
</dbReference>
<dbReference type="InterPro" id="IPR010992">
    <property type="entry name" value="IHF-like_DNA-bd_dom_sf"/>
</dbReference>
<dbReference type="SUPFAM" id="SSF47729">
    <property type="entry name" value="IHF-like DNA-binding proteins"/>
    <property type="match status" value="1"/>
</dbReference>
<dbReference type="InterPro" id="IPR020816">
    <property type="entry name" value="Histone-like_DNA-bd_CS"/>
</dbReference>
<protein>
    <submittedName>
        <fullName evidence="4">DNA-binding protein HU</fullName>
    </submittedName>
</protein>
<name>A0A1F5CAL4_9BACT</name>
<dbReference type="SMART" id="SM00411">
    <property type="entry name" value="BHL"/>
    <property type="match status" value="1"/>
</dbReference>